<evidence type="ECO:0000259" key="9">
    <source>
        <dbReference type="SMART" id="SM00363"/>
    </source>
</evidence>
<keyword evidence="2 7" id="KW-0699">rRNA-binding</keyword>
<keyword evidence="4 7" id="KW-0689">Ribosomal protein</keyword>
<feature type="compositionally biased region" description="Basic and acidic residues" evidence="8">
    <location>
        <begin position="25"/>
        <end position="39"/>
    </location>
</feature>
<dbReference type="InterPro" id="IPR002942">
    <property type="entry name" value="S4_RNA-bd"/>
</dbReference>
<feature type="region of interest" description="Disordered" evidence="8">
    <location>
        <begin position="1"/>
        <end position="46"/>
    </location>
</feature>
<dbReference type="GO" id="GO:0006412">
    <property type="term" value="P:translation"/>
    <property type="evidence" value="ECO:0007669"/>
    <property type="project" value="UniProtKB-UniRule"/>
</dbReference>
<accession>A0A023X550</accession>
<organism evidence="11 13">
    <name type="scientific">Rubrobacter radiotolerans</name>
    <name type="common">Arthrobacter radiotolerans</name>
    <dbReference type="NCBI Taxonomy" id="42256"/>
    <lineage>
        <taxon>Bacteria</taxon>
        <taxon>Bacillati</taxon>
        <taxon>Actinomycetota</taxon>
        <taxon>Rubrobacteria</taxon>
        <taxon>Rubrobacterales</taxon>
        <taxon>Rubrobacteraceae</taxon>
        <taxon>Rubrobacter</taxon>
    </lineage>
</organism>
<dbReference type="GO" id="GO:0019843">
    <property type="term" value="F:rRNA binding"/>
    <property type="evidence" value="ECO:0007669"/>
    <property type="project" value="UniProtKB-UniRule"/>
</dbReference>
<dbReference type="HAMAP" id="MF_01306_B">
    <property type="entry name" value="Ribosomal_uS4_B"/>
    <property type="match status" value="1"/>
</dbReference>
<dbReference type="SMART" id="SM01390">
    <property type="entry name" value="Ribosomal_S4"/>
    <property type="match status" value="1"/>
</dbReference>
<evidence type="ECO:0000313" key="13">
    <source>
        <dbReference type="Proteomes" id="UP000025229"/>
    </source>
</evidence>
<sequence length="200" mass="23163">MARYTGPRGRRDRRAGVMLSSMRKNPLEKKPYPPGEHGRGRQRQTEYGIRLLEKQKARWYYGVSEKQFRKAYDRATRMQGVTGENLLRLMELRMDNVVYRMGFATSRPQARQLVVHGHFLLNGKKHNVPSAVLKPNDVITVKEKSRQLEPIVNAVEQVVAVPAWLEADHDNFTGRLLHSPARDEIDAPVEEQLIIEFYSR</sequence>
<dbReference type="Gene3D" id="1.10.1050.10">
    <property type="entry name" value="Ribosomal Protein S4 Delta 41, Chain A, domain 1"/>
    <property type="match status" value="1"/>
</dbReference>
<dbReference type="PROSITE" id="PS50889">
    <property type="entry name" value="S4"/>
    <property type="match status" value="1"/>
</dbReference>
<dbReference type="InterPro" id="IPR022801">
    <property type="entry name" value="Ribosomal_uS4"/>
</dbReference>
<dbReference type="Proteomes" id="UP001281130">
    <property type="component" value="Unassembled WGS sequence"/>
</dbReference>
<dbReference type="GO" id="GO:0003735">
    <property type="term" value="F:structural constituent of ribosome"/>
    <property type="evidence" value="ECO:0007669"/>
    <property type="project" value="InterPro"/>
</dbReference>
<name>A0A023X550_RUBRA</name>
<protein>
    <recommendedName>
        <fullName evidence="6 7">Small ribosomal subunit protein uS4</fullName>
    </recommendedName>
</protein>
<dbReference type="EMBL" id="CP007514">
    <property type="protein sequence ID" value="AHY47199.1"/>
    <property type="molecule type" value="Genomic_DNA"/>
</dbReference>
<keyword evidence="13" id="KW-1185">Reference proteome</keyword>
<evidence type="ECO:0000256" key="8">
    <source>
        <dbReference type="SAM" id="MobiDB-lite"/>
    </source>
</evidence>
<proteinExistence type="inferred from homology"/>
<dbReference type="PANTHER" id="PTHR11831:SF4">
    <property type="entry name" value="SMALL RIBOSOMAL SUBUNIT PROTEIN US4M"/>
    <property type="match status" value="1"/>
</dbReference>
<dbReference type="Proteomes" id="UP000025229">
    <property type="component" value="Chromosome"/>
</dbReference>
<evidence type="ECO:0000256" key="1">
    <source>
        <dbReference type="ARBA" id="ARBA00007465"/>
    </source>
</evidence>
<gene>
    <name evidence="7 12" type="primary">rpsD</name>
    <name evidence="11" type="ORF">RradSPS_1916</name>
    <name evidence="12" type="ORF">SIL72_11255</name>
</gene>
<dbReference type="CDD" id="cd00165">
    <property type="entry name" value="S4"/>
    <property type="match status" value="1"/>
</dbReference>
<evidence type="ECO:0000256" key="6">
    <source>
        <dbReference type="ARBA" id="ARBA00035254"/>
    </source>
</evidence>
<reference evidence="12" key="2">
    <citation type="submission" date="2023-11" db="EMBL/GenBank/DDBJ databases">
        <title>MicrobeMod: A computational toolkit for identifying prokaryotic methylation and restriction-modification with nanopore sequencing.</title>
        <authorList>
            <person name="Crits-Christoph A."/>
            <person name="Kang S.C."/>
            <person name="Lee H."/>
            <person name="Ostrov N."/>
        </authorList>
    </citation>
    <scope>NUCLEOTIDE SEQUENCE</scope>
    <source>
        <strain evidence="12">ATCC 51242</strain>
    </source>
</reference>
<dbReference type="Pfam" id="PF01479">
    <property type="entry name" value="S4"/>
    <property type="match status" value="1"/>
</dbReference>
<evidence type="ECO:0000256" key="2">
    <source>
        <dbReference type="ARBA" id="ARBA00022730"/>
    </source>
</evidence>
<evidence type="ECO:0000256" key="3">
    <source>
        <dbReference type="ARBA" id="ARBA00022884"/>
    </source>
</evidence>
<dbReference type="eggNOG" id="COG0522">
    <property type="taxonomic scope" value="Bacteria"/>
</dbReference>
<dbReference type="NCBIfam" id="TIGR01017">
    <property type="entry name" value="rpsD_bact"/>
    <property type="match status" value="1"/>
</dbReference>
<keyword evidence="5 7" id="KW-0687">Ribonucleoprotein</keyword>
<dbReference type="SMART" id="SM00363">
    <property type="entry name" value="S4"/>
    <property type="match status" value="1"/>
</dbReference>
<comment type="function">
    <text evidence="7">One of the primary rRNA binding proteins, it binds directly to 16S rRNA where it nucleates assembly of the body of the 30S subunit.</text>
</comment>
<dbReference type="GO" id="GO:0015935">
    <property type="term" value="C:small ribosomal subunit"/>
    <property type="evidence" value="ECO:0007669"/>
    <property type="project" value="InterPro"/>
</dbReference>
<dbReference type="FunFam" id="3.10.290.10:FF:000001">
    <property type="entry name" value="30S ribosomal protein S4"/>
    <property type="match status" value="1"/>
</dbReference>
<comment type="subunit">
    <text evidence="7">Part of the 30S ribosomal subunit. Contacts protein S5. The interaction surface between S4 and S5 is involved in control of translational fidelity.</text>
</comment>
<dbReference type="PANTHER" id="PTHR11831">
    <property type="entry name" value="30S 40S RIBOSOMAL PROTEIN"/>
    <property type="match status" value="1"/>
</dbReference>
<dbReference type="InterPro" id="IPR001912">
    <property type="entry name" value="Ribosomal_uS4_N"/>
</dbReference>
<feature type="domain" description="Small ribosomal subunit protein uS4 N-terminal" evidence="10">
    <location>
        <begin position="3"/>
        <end position="91"/>
    </location>
</feature>
<dbReference type="NCBIfam" id="NF003717">
    <property type="entry name" value="PRK05327.1"/>
    <property type="match status" value="1"/>
</dbReference>
<dbReference type="KEGG" id="rrd:RradSPS_1916"/>
<dbReference type="InterPro" id="IPR005709">
    <property type="entry name" value="Ribosomal_uS4_bac-type"/>
</dbReference>
<keyword evidence="3 7" id="KW-0694">RNA-binding</keyword>
<dbReference type="SUPFAM" id="SSF55174">
    <property type="entry name" value="Alpha-L RNA-binding motif"/>
    <property type="match status" value="1"/>
</dbReference>
<dbReference type="Pfam" id="PF00163">
    <property type="entry name" value="Ribosomal_S4"/>
    <property type="match status" value="1"/>
</dbReference>
<dbReference type="PATRIC" id="fig|42256.3.peg.1948"/>
<evidence type="ECO:0000256" key="4">
    <source>
        <dbReference type="ARBA" id="ARBA00022980"/>
    </source>
</evidence>
<evidence type="ECO:0000256" key="7">
    <source>
        <dbReference type="HAMAP-Rule" id="MF_01306"/>
    </source>
</evidence>
<feature type="domain" description="RNA-binding S4" evidence="9">
    <location>
        <begin position="92"/>
        <end position="156"/>
    </location>
</feature>
<comment type="function">
    <text evidence="7">With S5 and S12 plays an important role in translational accuracy.</text>
</comment>
<dbReference type="HOGENOM" id="CLU_092403_0_1_11"/>
<dbReference type="Gene3D" id="3.10.290.10">
    <property type="entry name" value="RNA-binding S4 domain"/>
    <property type="match status" value="1"/>
</dbReference>
<dbReference type="AlphaFoldDB" id="A0A023X550"/>
<evidence type="ECO:0000259" key="10">
    <source>
        <dbReference type="SMART" id="SM01390"/>
    </source>
</evidence>
<dbReference type="RefSeq" id="WP_038682298.1">
    <property type="nucleotide sequence ID" value="NZ_CP007514.1"/>
</dbReference>
<evidence type="ECO:0000313" key="11">
    <source>
        <dbReference type="EMBL" id="AHY47199.1"/>
    </source>
</evidence>
<reference evidence="11 13" key="1">
    <citation type="submission" date="2014-03" db="EMBL/GenBank/DDBJ databases">
        <title>Complete genome sequence of the Radio-Resistant Rubrobacter radiotolerans RSPS-4.</title>
        <authorList>
            <person name="Egas C.C."/>
            <person name="Barroso C.C."/>
            <person name="Froufe H.J.C."/>
            <person name="Pacheco J.J."/>
            <person name="Albuquerque L.L."/>
            <person name="da Costa M.M.S."/>
        </authorList>
    </citation>
    <scope>NUCLEOTIDE SEQUENCE [LARGE SCALE GENOMIC DNA]</scope>
    <source>
        <strain evidence="11 13">RSPS-4</strain>
    </source>
</reference>
<comment type="similarity">
    <text evidence="1 7">Belongs to the universal ribosomal protein uS4 family.</text>
</comment>
<evidence type="ECO:0000256" key="5">
    <source>
        <dbReference type="ARBA" id="ARBA00023274"/>
    </source>
</evidence>
<dbReference type="InterPro" id="IPR036986">
    <property type="entry name" value="S4_RNA-bd_sf"/>
</dbReference>
<dbReference type="STRING" id="42256.RradSPS_1916"/>
<evidence type="ECO:0000313" key="12">
    <source>
        <dbReference type="EMBL" id="MDX5894602.1"/>
    </source>
</evidence>
<dbReference type="EMBL" id="JAWXXX010000001">
    <property type="protein sequence ID" value="MDX5894602.1"/>
    <property type="molecule type" value="Genomic_DNA"/>
</dbReference>
<dbReference type="GO" id="GO:0042274">
    <property type="term" value="P:ribosomal small subunit biogenesis"/>
    <property type="evidence" value="ECO:0007669"/>
    <property type="project" value="TreeGrafter"/>
</dbReference>
<dbReference type="OrthoDB" id="9803672at2"/>